<dbReference type="SMART" id="SM00186">
    <property type="entry name" value="FBG"/>
    <property type="match status" value="1"/>
</dbReference>
<dbReference type="InterPro" id="IPR050373">
    <property type="entry name" value="Fibrinogen_C-term_domain"/>
</dbReference>
<comment type="caution">
    <text evidence="1">Lacks conserved residue(s) required for the propagation of feature annotation.</text>
</comment>
<protein>
    <submittedName>
        <fullName evidence="5">Fibrinogen C-terminal domain-containing protein</fullName>
    </submittedName>
</protein>
<sequence>MPECHCHPCYSGAICDIPKPDPCANNGACGAHGTCAYDQATCSNQYCVCDPGYTGPFCIQILPTPPLPRDCYDIYQTTAVDGVYAIQLPNNNAVEVLCDLTGGGWTVIQSRTSDGMDFNRLYDQYKSDFGNPGSSFWLGLENIHSLTAQNATPYALKIDLCCHSAAKAETYDYFYVADSADKYRLNVSSGTGNAGDGFNYIAYTFTDNGSQFSTFDNYNGQFPAAGLCTSFGGNGGWWFGSCTSNLNGFLSANSSDYDPQTCELIAIPTNGPGLTWNTDVLYTKARMKVIRYSQLPSLIRDSAYEHQQLAAFCSF</sequence>
<dbReference type="PROSITE" id="PS51406">
    <property type="entry name" value="FIBRINOGEN_C_2"/>
    <property type="match status" value="1"/>
</dbReference>
<evidence type="ECO:0000313" key="4">
    <source>
        <dbReference type="Proteomes" id="UP000887566"/>
    </source>
</evidence>
<dbReference type="InterPro" id="IPR014716">
    <property type="entry name" value="Fibrinogen_a/b/g_C_1"/>
</dbReference>
<reference evidence="5" key="1">
    <citation type="submission" date="2022-11" db="UniProtKB">
        <authorList>
            <consortium name="WormBaseParasite"/>
        </authorList>
    </citation>
    <scope>IDENTIFICATION</scope>
</reference>
<evidence type="ECO:0000259" key="2">
    <source>
        <dbReference type="PROSITE" id="PS50026"/>
    </source>
</evidence>
<dbReference type="Gene3D" id="3.90.215.10">
    <property type="entry name" value="Gamma Fibrinogen, chain A, domain 1"/>
    <property type="match status" value="1"/>
</dbReference>
<name>A0A914WNA9_9BILA</name>
<dbReference type="InterPro" id="IPR036056">
    <property type="entry name" value="Fibrinogen-like_C"/>
</dbReference>
<dbReference type="PROSITE" id="PS00022">
    <property type="entry name" value="EGF_1"/>
    <property type="match status" value="1"/>
</dbReference>
<keyword evidence="1" id="KW-1015">Disulfide bond</keyword>
<keyword evidence="1" id="KW-0245">EGF-like domain</keyword>
<feature type="domain" description="Fibrinogen C-terminal" evidence="3">
    <location>
        <begin position="62"/>
        <end position="248"/>
    </location>
</feature>
<dbReference type="SUPFAM" id="SSF56496">
    <property type="entry name" value="Fibrinogen C-terminal domain-like"/>
    <property type="match status" value="1"/>
</dbReference>
<dbReference type="PANTHER" id="PTHR19143">
    <property type="entry name" value="FIBRINOGEN/TENASCIN/ANGIOPOEITIN"/>
    <property type="match status" value="1"/>
</dbReference>
<dbReference type="CDD" id="cd00054">
    <property type="entry name" value="EGF_CA"/>
    <property type="match status" value="1"/>
</dbReference>
<keyword evidence="4" id="KW-1185">Reference proteome</keyword>
<dbReference type="Pfam" id="PF00147">
    <property type="entry name" value="Fibrinogen_C"/>
    <property type="match status" value="1"/>
</dbReference>
<proteinExistence type="predicted"/>
<dbReference type="InterPro" id="IPR002181">
    <property type="entry name" value="Fibrinogen_a/b/g_C_dom"/>
</dbReference>
<accession>A0A914WNA9</accession>
<evidence type="ECO:0000256" key="1">
    <source>
        <dbReference type="PROSITE-ProRule" id="PRU00076"/>
    </source>
</evidence>
<dbReference type="Proteomes" id="UP000887566">
    <property type="component" value="Unplaced"/>
</dbReference>
<dbReference type="PROSITE" id="PS01186">
    <property type="entry name" value="EGF_2"/>
    <property type="match status" value="1"/>
</dbReference>
<dbReference type="WBParaSite" id="PSAMB.scaffold455size50446.g6088.t1">
    <property type="protein sequence ID" value="PSAMB.scaffold455size50446.g6088.t1"/>
    <property type="gene ID" value="PSAMB.scaffold455size50446.g6088"/>
</dbReference>
<organism evidence="4 5">
    <name type="scientific">Plectus sambesii</name>
    <dbReference type="NCBI Taxonomy" id="2011161"/>
    <lineage>
        <taxon>Eukaryota</taxon>
        <taxon>Metazoa</taxon>
        <taxon>Ecdysozoa</taxon>
        <taxon>Nematoda</taxon>
        <taxon>Chromadorea</taxon>
        <taxon>Plectida</taxon>
        <taxon>Plectina</taxon>
        <taxon>Plectoidea</taxon>
        <taxon>Plectidae</taxon>
        <taxon>Plectus</taxon>
    </lineage>
</organism>
<dbReference type="PROSITE" id="PS50026">
    <property type="entry name" value="EGF_3"/>
    <property type="match status" value="1"/>
</dbReference>
<feature type="disulfide bond" evidence="1">
    <location>
        <begin position="49"/>
        <end position="58"/>
    </location>
</feature>
<dbReference type="AlphaFoldDB" id="A0A914WNA9"/>
<dbReference type="PANTHER" id="PTHR19143:SF444">
    <property type="entry name" value="PROTEIN SCABROUS"/>
    <property type="match status" value="1"/>
</dbReference>
<feature type="domain" description="EGF-like" evidence="2">
    <location>
        <begin position="19"/>
        <end position="59"/>
    </location>
</feature>
<dbReference type="InterPro" id="IPR000742">
    <property type="entry name" value="EGF"/>
</dbReference>
<evidence type="ECO:0000313" key="5">
    <source>
        <dbReference type="WBParaSite" id="PSAMB.scaffold455size50446.g6088.t1"/>
    </source>
</evidence>
<evidence type="ECO:0000259" key="3">
    <source>
        <dbReference type="PROSITE" id="PS51406"/>
    </source>
</evidence>
<dbReference type="GO" id="GO:0005615">
    <property type="term" value="C:extracellular space"/>
    <property type="evidence" value="ECO:0007669"/>
    <property type="project" value="TreeGrafter"/>
</dbReference>